<dbReference type="AlphaFoldDB" id="A0A0F9UYR6"/>
<comment type="caution">
    <text evidence="3">The sequence shown here is derived from an EMBL/GenBank/DDBJ whole genome shotgun (WGS) entry which is preliminary data.</text>
</comment>
<feature type="region of interest" description="Disordered" evidence="1">
    <location>
        <begin position="1"/>
        <end position="20"/>
    </location>
</feature>
<name>A0A0F9UYR6_9ZZZZ</name>
<protein>
    <submittedName>
        <fullName evidence="3">Uncharacterized protein</fullName>
    </submittedName>
</protein>
<evidence type="ECO:0000256" key="2">
    <source>
        <dbReference type="SAM" id="Phobius"/>
    </source>
</evidence>
<evidence type="ECO:0000256" key="1">
    <source>
        <dbReference type="SAM" id="MobiDB-lite"/>
    </source>
</evidence>
<keyword evidence="2" id="KW-0812">Transmembrane</keyword>
<evidence type="ECO:0000313" key="3">
    <source>
        <dbReference type="EMBL" id="KKN66351.1"/>
    </source>
</evidence>
<sequence>MATPEHQQPPNTTINKTSGTGSGIIIGILVILVIGFGFYFFSGSDPVGGTSDVNVTVEGATDPVGSTANPPAAPADQPATGTTNQPSGN</sequence>
<keyword evidence="2" id="KW-0472">Membrane</keyword>
<feature type="region of interest" description="Disordered" evidence="1">
    <location>
        <begin position="50"/>
        <end position="89"/>
    </location>
</feature>
<reference evidence="3" key="1">
    <citation type="journal article" date="2015" name="Nature">
        <title>Complex archaea that bridge the gap between prokaryotes and eukaryotes.</title>
        <authorList>
            <person name="Spang A."/>
            <person name="Saw J.H."/>
            <person name="Jorgensen S.L."/>
            <person name="Zaremba-Niedzwiedzka K."/>
            <person name="Martijn J."/>
            <person name="Lind A.E."/>
            <person name="van Eijk R."/>
            <person name="Schleper C."/>
            <person name="Guy L."/>
            <person name="Ettema T.J."/>
        </authorList>
    </citation>
    <scope>NUCLEOTIDE SEQUENCE</scope>
</reference>
<gene>
    <name evidence="3" type="ORF">LCGC14_0472590</name>
</gene>
<dbReference type="EMBL" id="LAZR01000503">
    <property type="protein sequence ID" value="KKN66351.1"/>
    <property type="molecule type" value="Genomic_DNA"/>
</dbReference>
<feature type="compositionally biased region" description="Low complexity" evidence="1">
    <location>
        <begin position="67"/>
        <end position="83"/>
    </location>
</feature>
<organism evidence="3">
    <name type="scientific">marine sediment metagenome</name>
    <dbReference type="NCBI Taxonomy" id="412755"/>
    <lineage>
        <taxon>unclassified sequences</taxon>
        <taxon>metagenomes</taxon>
        <taxon>ecological metagenomes</taxon>
    </lineage>
</organism>
<proteinExistence type="predicted"/>
<feature type="transmembrane region" description="Helical" evidence="2">
    <location>
        <begin position="20"/>
        <end position="41"/>
    </location>
</feature>
<keyword evidence="2" id="KW-1133">Transmembrane helix</keyword>
<feature type="compositionally biased region" description="Polar residues" evidence="1">
    <location>
        <begin position="1"/>
        <end position="16"/>
    </location>
</feature>
<accession>A0A0F9UYR6</accession>